<dbReference type="Gene3D" id="3.40.50.300">
    <property type="entry name" value="P-loop containing nucleotide triphosphate hydrolases"/>
    <property type="match status" value="1"/>
</dbReference>
<dbReference type="PANTHER" id="PTHR37937">
    <property type="entry name" value="CONJUGATIVE TRANSFER: DNA TRANSPORT"/>
    <property type="match status" value="1"/>
</dbReference>
<feature type="domain" description="Type IV secretion system coupling protein TraD DNA-binding" evidence="6">
    <location>
        <begin position="362"/>
        <end position="468"/>
    </location>
</feature>
<accession>A0A178IMH6</accession>
<name>A0A178IMH6_9BACT</name>
<protein>
    <recommendedName>
        <fullName evidence="6">Type IV secretion system coupling protein TraD DNA-binding domain-containing protein</fullName>
    </recommendedName>
</protein>
<dbReference type="Pfam" id="PF10412">
    <property type="entry name" value="TrwB_AAD_bind"/>
    <property type="match status" value="1"/>
</dbReference>
<evidence type="ECO:0000256" key="3">
    <source>
        <dbReference type="ARBA" id="ARBA00022692"/>
    </source>
</evidence>
<evidence type="ECO:0000259" key="6">
    <source>
        <dbReference type="Pfam" id="PF10412"/>
    </source>
</evidence>
<dbReference type="InterPro" id="IPR027417">
    <property type="entry name" value="P-loop_NTPase"/>
</dbReference>
<keyword evidence="8" id="KW-1185">Reference proteome</keyword>
<dbReference type="EMBL" id="LRRQ01000044">
    <property type="protein sequence ID" value="OAM90891.1"/>
    <property type="molecule type" value="Genomic_DNA"/>
</dbReference>
<keyword evidence="2" id="KW-1003">Cell membrane</keyword>
<dbReference type="RefSeq" id="WP_068768281.1">
    <property type="nucleotide sequence ID" value="NZ_CP109796.1"/>
</dbReference>
<reference evidence="7 8" key="1">
    <citation type="submission" date="2016-01" db="EMBL/GenBank/DDBJ databases">
        <title>High potential of lignocellulose degradation of a new Verrucomicrobia species.</title>
        <authorList>
            <person name="Wang Y."/>
            <person name="Shi Y."/>
            <person name="Qiu Z."/>
            <person name="Liu S."/>
            <person name="Yang H."/>
        </authorList>
    </citation>
    <scope>NUCLEOTIDE SEQUENCE [LARGE SCALE GENOMIC DNA]</scope>
    <source>
        <strain evidence="7 8">TSB47</strain>
    </source>
</reference>
<sequence>MKAVGVVVICLGVAFSARSLLPGMPGYWLAVAALAQAIWSAFESLDRWGESAQQFALELWGLTWTRDEACCHFLITGATGTGKTARAVVPIVHGLRSTLPDTGILAVDSKGALWKPLSAMARSLGQEESLRLIRVRPTHIPLGNWSPPLRLNLLSMPDVPWTTYAKMIVDTATAAGQRGGQTFFKETARDVITHAMHALEAADLPVTLANVHDMICVSSDLAMVLARLAERPGRAAEMERQYFKDFAEQPPEQKSGTVYTVANYLRPYTPPDIAEVFCSVEPNFSLAEVDEGRLICLSIPQTYQVERRYLNLLAKQLFFLHAFRRFDLESEELHRRNLIVLVLDEGQKTTLVSEDGFADHATVDELREAGACLISATQTPLSFYAAFETERKADVFMANLRTQIHFRAADEKGAKIISEKMGGRELRRYSGGISAGRTSRNWQMIDEPWFKPTQLQALPEGRAVIRHPRRTGKPFLRKLPFTGFTHANDFVAELADFSTKPVR</sequence>
<dbReference type="AlphaFoldDB" id="A0A178IMH6"/>
<dbReference type="GO" id="GO:0005886">
    <property type="term" value="C:plasma membrane"/>
    <property type="evidence" value="ECO:0007669"/>
    <property type="project" value="UniProtKB-SubCell"/>
</dbReference>
<comment type="subcellular location">
    <subcellularLocation>
        <location evidence="1">Cell membrane</location>
        <topology evidence="1">Multi-pass membrane protein</topology>
    </subcellularLocation>
</comment>
<proteinExistence type="predicted"/>
<evidence type="ECO:0000256" key="5">
    <source>
        <dbReference type="ARBA" id="ARBA00023136"/>
    </source>
</evidence>
<organism evidence="7 8">
    <name type="scientific">Termitidicoccus mucosus</name>
    <dbReference type="NCBI Taxonomy" id="1184151"/>
    <lineage>
        <taxon>Bacteria</taxon>
        <taxon>Pseudomonadati</taxon>
        <taxon>Verrucomicrobiota</taxon>
        <taxon>Opitutia</taxon>
        <taxon>Opitutales</taxon>
        <taxon>Opitutaceae</taxon>
        <taxon>Termitidicoccus</taxon>
    </lineage>
</organism>
<comment type="caution">
    <text evidence="7">The sequence shown here is derived from an EMBL/GenBank/DDBJ whole genome shotgun (WGS) entry which is preliminary data.</text>
</comment>
<evidence type="ECO:0000256" key="1">
    <source>
        <dbReference type="ARBA" id="ARBA00004651"/>
    </source>
</evidence>
<dbReference type="InterPro" id="IPR019476">
    <property type="entry name" value="T4SS_TraD_DNA-bd"/>
</dbReference>
<evidence type="ECO:0000256" key="4">
    <source>
        <dbReference type="ARBA" id="ARBA00022989"/>
    </source>
</evidence>
<evidence type="ECO:0000313" key="7">
    <source>
        <dbReference type="EMBL" id="OAM90891.1"/>
    </source>
</evidence>
<evidence type="ECO:0000313" key="8">
    <source>
        <dbReference type="Proteomes" id="UP000078486"/>
    </source>
</evidence>
<keyword evidence="3" id="KW-0812">Transmembrane</keyword>
<gene>
    <name evidence="7" type="ORF">AW736_00050</name>
</gene>
<evidence type="ECO:0000256" key="2">
    <source>
        <dbReference type="ARBA" id="ARBA00022475"/>
    </source>
</evidence>
<dbReference type="Proteomes" id="UP000078486">
    <property type="component" value="Unassembled WGS sequence"/>
</dbReference>
<dbReference type="STRING" id="1184151.AW736_00050"/>
<keyword evidence="4" id="KW-1133">Transmembrane helix</keyword>
<keyword evidence="5" id="KW-0472">Membrane</keyword>
<dbReference type="PANTHER" id="PTHR37937:SF1">
    <property type="entry name" value="CONJUGATIVE TRANSFER: DNA TRANSPORT"/>
    <property type="match status" value="1"/>
</dbReference>
<dbReference type="InterPro" id="IPR051539">
    <property type="entry name" value="T4SS-coupling_protein"/>
</dbReference>
<dbReference type="OrthoDB" id="199087at2"/>
<dbReference type="SUPFAM" id="SSF52540">
    <property type="entry name" value="P-loop containing nucleoside triphosphate hydrolases"/>
    <property type="match status" value="1"/>
</dbReference>